<evidence type="ECO:0000259" key="1">
    <source>
        <dbReference type="Pfam" id="PF05699"/>
    </source>
</evidence>
<dbReference type="AlphaFoldDB" id="A0A1S3HCM1"/>
<name>A0A1S3HCM1_LINAN</name>
<reference evidence="3" key="1">
    <citation type="submission" date="2025-08" db="UniProtKB">
        <authorList>
            <consortium name="RefSeq"/>
        </authorList>
    </citation>
    <scope>IDENTIFICATION</scope>
    <source>
        <tissue evidence="3">Gonads</tissue>
    </source>
</reference>
<accession>A0A1S3HCM1</accession>
<dbReference type="Pfam" id="PF05699">
    <property type="entry name" value="Dimer_Tnp_hAT"/>
    <property type="match status" value="1"/>
</dbReference>
<gene>
    <name evidence="3" type="primary">LOC106154078</name>
</gene>
<feature type="domain" description="HAT C-terminal dimerisation" evidence="1">
    <location>
        <begin position="373"/>
        <end position="421"/>
    </location>
</feature>
<protein>
    <submittedName>
        <fullName evidence="3">Uncharacterized protein LOC106154078</fullName>
    </submittedName>
</protein>
<evidence type="ECO:0000313" key="3">
    <source>
        <dbReference type="RefSeq" id="XP_013383769.1"/>
    </source>
</evidence>
<dbReference type="PANTHER" id="PTHR37162">
    <property type="entry name" value="HAT FAMILY DIMERISATION DOMAINCONTAINING PROTEIN-RELATED"/>
    <property type="match status" value="1"/>
</dbReference>
<sequence length="454" mass="52304">MHDGKAIFDLIDKVFQDEHIPWTNCIALGSDNANVMVGKKNGVYGHMLTVHPSIYLSGCACHLIHHAAENAAHCLPFSIDQILVDVYYYLDKSSLRKSSLKAMQVLHELKDADMLKHVCTRWLSVSRCLNRVLENWDPLLQFIREESSSTSSKQADRLDRMKAFFKSPTNRLYCLFLKHAIAVFDKYNTELQCAEPKIHVLRRRLHSLLKELLVMFVKPSAMIYKGVLDVQFTVSSNIKAENDLLIGDEAKAFLSQKKDNHLRDKRIQEFHKNVKSFFSTACSYIKQKLPLSCELLKHAEVTDMQRQTESYQSSVQFFLKKFPCLIPEEERGKLESEFALYQVTDIRDIKKDRLDEAWAEMGQMKDENGVQMFQVLPKFMLRILTIPHSSAHCERVFSMVRKTHTAFRPNMSSQTLEAILINKSRSGNAGARSYTRKQLDSLKSCYVESLSKHV</sequence>
<organism evidence="2 3">
    <name type="scientific">Lingula anatina</name>
    <name type="common">Brachiopod</name>
    <name type="synonym">Lingula unguis</name>
    <dbReference type="NCBI Taxonomy" id="7574"/>
    <lineage>
        <taxon>Eukaryota</taxon>
        <taxon>Metazoa</taxon>
        <taxon>Spiralia</taxon>
        <taxon>Lophotrochozoa</taxon>
        <taxon>Brachiopoda</taxon>
        <taxon>Linguliformea</taxon>
        <taxon>Lingulata</taxon>
        <taxon>Lingulida</taxon>
        <taxon>Linguloidea</taxon>
        <taxon>Lingulidae</taxon>
        <taxon>Lingula</taxon>
    </lineage>
</organism>
<dbReference type="InterPro" id="IPR008906">
    <property type="entry name" value="HATC_C_dom"/>
</dbReference>
<proteinExistence type="predicted"/>
<dbReference type="KEGG" id="lak:106154078"/>
<dbReference type="OMA" id="SEHCERK"/>
<dbReference type="Proteomes" id="UP000085678">
    <property type="component" value="Unplaced"/>
</dbReference>
<dbReference type="InParanoid" id="A0A1S3HCM1"/>
<dbReference type="GeneID" id="106154078"/>
<dbReference type="PANTHER" id="PTHR37162:SF1">
    <property type="entry name" value="BED-TYPE DOMAIN-CONTAINING PROTEIN"/>
    <property type="match status" value="1"/>
</dbReference>
<dbReference type="InterPro" id="IPR012337">
    <property type="entry name" value="RNaseH-like_sf"/>
</dbReference>
<dbReference type="SUPFAM" id="SSF53098">
    <property type="entry name" value="Ribonuclease H-like"/>
    <property type="match status" value="1"/>
</dbReference>
<keyword evidence="2" id="KW-1185">Reference proteome</keyword>
<dbReference type="OrthoDB" id="6116262at2759"/>
<evidence type="ECO:0000313" key="2">
    <source>
        <dbReference type="Proteomes" id="UP000085678"/>
    </source>
</evidence>
<dbReference type="RefSeq" id="XP_013383769.1">
    <property type="nucleotide sequence ID" value="XM_013528315.1"/>
</dbReference>
<dbReference type="GO" id="GO:0046983">
    <property type="term" value="F:protein dimerization activity"/>
    <property type="evidence" value="ECO:0007669"/>
    <property type="project" value="InterPro"/>
</dbReference>